<reference evidence="2 3" key="1">
    <citation type="journal article" date="2015" name="Stand. Genomic Sci.">
        <title>Genomic Encyclopedia of Bacterial and Archaeal Type Strains, Phase III: the genomes of soil and plant-associated and newly described type strains.</title>
        <authorList>
            <person name="Whitman W.B."/>
            <person name="Woyke T."/>
            <person name="Klenk H.P."/>
            <person name="Zhou Y."/>
            <person name="Lilburn T.G."/>
            <person name="Beck B.J."/>
            <person name="De Vos P."/>
            <person name="Vandamme P."/>
            <person name="Eisen J.A."/>
            <person name="Garrity G."/>
            <person name="Hugenholtz P."/>
            <person name="Kyrpides N.C."/>
        </authorList>
    </citation>
    <scope>NUCLEOTIDE SEQUENCE [LARGE SCALE GENOMIC DNA]</scope>
    <source>
        <strain evidence="2 3">VKM Ac-2540</strain>
    </source>
</reference>
<keyword evidence="2" id="KW-0413">Isomerase</keyword>
<dbReference type="NCBIfam" id="TIGR03083">
    <property type="entry name" value="maleylpyruvate isomerase family mycothiol-dependent enzyme"/>
    <property type="match status" value="1"/>
</dbReference>
<accession>A0A4Q7WMD0</accession>
<dbReference type="InterPro" id="IPR036527">
    <property type="entry name" value="SCP2_sterol-bd_dom_sf"/>
</dbReference>
<gene>
    <name evidence="2" type="ORF">EV645_6070</name>
</gene>
<protein>
    <submittedName>
        <fullName evidence="2">Maleylpyruvate isomerase</fullName>
    </submittedName>
</protein>
<dbReference type="Proteomes" id="UP000292027">
    <property type="component" value="Unassembled WGS sequence"/>
</dbReference>
<dbReference type="SUPFAM" id="SSF109854">
    <property type="entry name" value="DinB/YfiT-like putative metalloenzymes"/>
    <property type="match status" value="1"/>
</dbReference>
<feature type="domain" description="Mycothiol-dependent maleylpyruvate isomerase metal-binding" evidence="1">
    <location>
        <begin position="14"/>
        <end position="139"/>
    </location>
</feature>
<organism evidence="2 3">
    <name type="scientific">Kribbella rubisoli</name>
    <dbReference type="NCBI Taxonomy" id="3075929"/>
    <lineage>
        <taxon>Bacteria</taxon>
        <taxon>Bacillati</taxon>
        <taxon>Actinomycetota</taxon>
        <taxon>Actinomycetes</taxon>
        <taxon>Propionibacteriales</taxon>
        <taxon>Kribbellaceae</taxon>
        <taxon>Kribbella</taxon>
    </lineage>
</organism>
<evidence type="ECO:0000313" key="2">
    <source>
        <dbReference type="EMBL" id="RZU10913.1"/>
    </source>
</evidence>
<evidence type="ECO:0000259" key="1">
    <source>
        <dbReference type="Pfam" id="PF11716"/>
    </source>
</evidence>
<dbReference type="EMBL" id="SHKR01000015">
    <property type="protein sequence ID" value="RZU10913.1"/>
    <property type="molecule type" value="Genomic_DNA"/>
</dbReference>
<dbReference type="InterPro" id="IPR017517">
    <property type="entry name" value="Maleyloyr_isom"/>
</dbReference>
<evidence type="ECO:0000313" key="3">
    <source>
        <dbReference type="Proteomes" id="UP000292027"/>
    </source>
</evidence>
<dbReference type="GO" id="GO:0046872">
    <property type="term" value="F:metal ion binding"/>
    <property type="evidence" value="ECO:0007669"/>
    <property type="project" value="InterPro"/>
</dbReference>
<dbReference type="AlphaFoldDB" id="A0A4Q7WMD0"/>
<dbReference type="InterPro" id="IPR024344">
    <property type="entry name" value="MDMPI_metal-binding"/>
</dbReference>
<sequence>MARVDDWIDEGTAKCREALIDLDAPSALPGWKRRHVAAHLSLNAEALGNLVHWARTGEERPMYPSPEARNADIEAGALRPEAELRSWYDESAAGLADAMSALTATQWQSTVRTAQGAPIPATRIPWMRSREVLIHAVDLSTGLTFADLPTDFLEALCEDIRTTRPDVPPAEGPLPELAAYLAGRPYTNITTSGHPAAPLPPWL</sequence>
<comment type="caution">
    <text evidence="2">The sequence shown here is derived from an EMBL/GenBank/DDBJ whole genome shotgun (WGS) entry which is preliminary data.</text>
</comment>
<name>A0A4Q7WMD0_9ACTN</name>
<dbReference type="RefSeq" id="WP_130447419.1">
    <property type="nucleotide sequence ID" value="NZ_SHKR01000015.1"/>
</dbReference>
<dbReference type="OrthoDB" id="5118203at2"/>
<dbReference type="Gene3D" id="1.20.120.450">
    <property type="entry name" value="dinb family like domain"/>
    <property type="match status" value="1"/>
</dbReference>
<dbReference type="Pfam" id="PF11716">
    <property type="entry name" value="MDMPI_N"/>
    <property type="match status" value="1"/>
</dbReference>
<dbReference type="GO" id="GO:0016853">
    <property type="term" value="F:isomerase activity"/>
    <property type="evidence" value="ECO:0007669"/>
    <property type="project" value="UniProtKB-KW"/>
</dbReference>
<keyword evidence="3" id="KW-1185">Reference proteome</keyword>
<dbReference type="SUPFAM" id="SSF55718">
    <property type="entry name" value="SCP-like"/>
    <property type="match status" value="1"/>
</dbReference>
<proteinExistence type="predicted"/>
<dbReference type="InterPro" id="IPR034660">
    <property type="entry name" value="DinB/YfiT-like"/>
</dbReference>